<dbReference type="EMBL" id="CP022437">
    <property type="protein sequence ID" value="ASN03761.1"/>
    <property type="molecule type" value="Genomic_DNA"/>
</dbReference>
<dbReference type="InterPro" id="IPR005585">
    <property type="entry name" value="DUF327"/>
</dbReference>
<organism evidence="1 2">
    <name type="scientific">Virgibacillus necropolis</name>
    <dbReference type="NCBI Taxonomy" id="163877"/>
    <lineage>
        <taxon>Bacteria</taxon>
        <taxon>Bacillati</taxon>
        <taxon>Bacillota</taxon>
        <taxon>Bacilli</taxon>
        <taxon>Bacillales</taxon>
        <taxon>Bacillaceae</taxon>
        <taxon>Virgibacillus</taxon>
    </lineage>
</organism>
<sequence length="146" mass="16757">MKISHDLRSQLDATNNQTRSAFEGKQSFDGLVQTQSHKLKAQELQMLMKSITVQGERLARFRSFKDLVKFKRMVKGFLQETVYNGLDLKQSHSFGLGSRNQKLSIVKEIDERLIELTEELMNLEKKSIDLLGLIGEIKGLLINLYT</sequence>
<evidence type="ECO:0000313" key="2">
    <source>
        <dbReference type="Proteomes" id="UP000204391"/>
    </source>
</evidence>
<evidence type="ECO:0000313" key="1">
    <source>
        <dbReference type="EMBL" id="ASN03761.1"/>
    </source>
</evidence>
<dbReference type="Gene3D" id="1.20.120.490">
    <property type="entry name" value="Hypothetical protein TM1646-like domain"/>
    <property type="match status" value="1"/>
</dbReference>
<dbReference type="AlphaFoldDB" id="A0A221M806"/>
<keyword evidence="2" id="KW-1185">Reference proteome</keyword>
<dbReference type="RefSeq" id="WP_089530333.1">
    <property type="nucleotide sequence ID" value="NZ_CP022437.1"/>
</dbReference>
<accession>A0A221M806</accession>
<name>A0A221M806_9BACI</name>
<dbReference type="OrthoDB" id="1680946at2"/>
<dbReference type="KEGG" id="vne:CFK40_01450"/>
<dbReference type="InterPro" id="IPR024042">
    <property type="entry name" value="TM1646-like_dom_sf"/>
</dbReference>
<gene>
    <name evidence="1" type="ORF">CFK40_01450</name>
</gene>
<dbReference type="SUPFAM" id="SSF158397">
    <property type="entry name" value="TM1646-like"/>
    <property type="match status" value="1"/>
</dbReference>
<proteinExistence type="predicted"/>
<protein>
    <recommendedName>
        <fullName evidence="3">DUF327 domain-containing protein</fullName>
    </recommendedName>
</protein>
<reference evidence="1 2" key="1">
    <citation type="journal article" date="2003" name="Int. J. Syst. Evol. Microbiol.">
        <title>Virgibacillus carmonensis sp. nov., Virgibacillus necropolis sp. nov. and Virgibacillus picturae sp. nov., three novel species isolated from deteriorated mural paintings, transfer of the species of the genus salibacillus to Virgibacillus, as Virgibacillus marismortui comb. nov. and Virgibacillus salexigens comb. nov., and emended description of the genus Virgibacillus.</title>
        <authorList>
            <person name="Heyrman J."/>
            <person name="Logan N.A."/>
            <person name="Busse H.J."/>
            <person name="Balcaen A."/>
            <person name="Lebbe L."/>
            <person name="Rodriguez-Diaz M."/>
            <person name="Swings J."/>
            <person name="De Vos P."/>
        </authorList>
    </citation>
    <scope>NUCLEOTIDE SEQUENCE [LARGE SCALE GENOMIC DNA]</scope>
    <source>
        <strain evidence="1 2">LMG 19488</strain>
    </source>
</reference>
<dbReference type="Pfam" id="PF03885">
    <property type="entry name" value="DUF327"/>
    <property type="match status" value="1"/>
</dbReference>
<dbReference type="Proteomes" id="UP000204391">
    <property type="component" value="Chromosome"/>
</dbReference>
<evidence type="ECO:0008006" key="3">
    <source>
        <dbReference type="Google" id="ProtNLM"/>
    </source>
</evidence>